<reference evidence="3" key="1">
    <citation type="submission" date="2023-06" db="EMBL/GenBank/DDBJ databases">
        <title>Genome-scale phylogeny and comparative genomics of the fungal order Sordariales.</title>
        <authorList>
            <consortium name="Lawrence Berkeley National Laboratory"/>
            <person name="Hensen N."/>
            <person name="Bonometti L."/>
            <person name="Westerberg I."/>
            <person name="Brannstrom I.O."/>
            <person name="Guillou S."/>
            <person name="Cros-Aarteil S."/>
            <person name="Calhoun S."/>
            <person name="Haridas S."/>
            <person name="Kuo A."/>
            <person name="Mondo S."/>
            <person name="Pangilinan J."/>
            <person name="Riley R."/>
            <person name="Labutti K."/>
            <person name="Andreopoulos B."/>
            <person name="Lipzen A."/>
            <person name="Chen C."/>
            <person name="Yanf M."/>
            <person name="Daum C."/>
            <person name="Ng V."/>
            <person name="Clum A."/>
            <person name="Steindorff A."/>
            <person name="Ohm R."/>
            <person name="Martin F."/>
            <person name="Silar P."/>
            <person name="Natvig D."/>
            <person name="Lalanne C."/>
            <person name="Gautier V."/>
            <person name="Ament-Velasquez S.L."/>
            <person name="Kruys A."/>
            <person name="Hutchinson M.I."/>
            <person name="Powell A.J."/>
            <person name="Barry K."/>
            <person name="Miller A.N."/>
            <person name="Grigoriev I.V."/>
            <person name="Debuchy R."/>
            <person name="Gladieux P."/>
            <person name="Thoren M.H."/>
            <person name="Johannesson H."/>
        </authorList>
    </citation>
    <scope>NUCLEOTIDE SEQUENCE</scope>
    <source>
        <strain evidence="3">SMH4607-1</strain>
    </source>
</reference>
<dbReference type="GO" id="GO:0000444">
    <property type="term" value="C:MIS12/MIND type complex"/>
    <property type="evidence" value="ECO:0007669"/>
    <property type="project" value="InterPro"/>
</dbReference>
<feature type="coiled-coil region" evidence="1">
    <location>
        <begin position="355"/>
        <end position="382"/>
    </location>
</feature>
<dbReference type="EMBL" id="JAUKUA010000003">
    <property type="protein sequence ID" value="KAK0720596.1"/>
    <property type="molecule type" value="Genomic_DNA"/>
</dbReference>
<feature type="compositionally biased region" description="Pro residues" evidence="2">
    <location>
        <begin position="84"/>
        <end position="94"/>
    </location>
</feature>
<dbReference type="InterPro" id="IPR013218">
    <property type="entry name" value="Dsn1/Mis13"/>
</dbReference>
<proteinExistence type="predicted"/>
<name>A0AA40ARD8_9PEZI</name>
<dbReference type="Pfam" id="PF08202">
    <property type="entry name" value="MIS13"/>
    <property type="match status" value="1"/>
</dbReference>
<feature type="compositionally biased region" description="Low complexity" evidence="2">
    <location>
        <begin position="95"/>
        <end position="111"/>
    </location>
</feature>
<gene>
    <name evidence="3" type="ORF">B0H67DRAFT_682490</name>
</gene>
<keyword evidence="4" id="KW-1185">Reference proteome</keyword>
<dbReference type="GO" id="GO:0007059">
    <property type="term" value="P:chromosome segregation"/>
    <property type="evidence" value="ECO:0007669"/>
    <property type="project" value="InterPro"/>
</dbReference>
<accession>A0AA40ARD8</accession>
<feature type="region of interest" description="Disordered" evidence="2">
    <location>
        <begin position="30"/>
        <end position="262"/>
    </location>
</feature>
<comment type="caution">
    <text evidence="3">The sequence shown here is derived from an EMBL/GenBank/DDBJ whole genome shotgun (WGS) entry which is preliminary data.</text>
</comment>
<protein>
    <submittedName>
        <fullName evidence="3">Mis12-Mtw1 protein family-domain-containing protein</fullName>
    </submittedName>
</protein>
<evidence type="ECO:0000313" key="3">
    <source>
        <dbReference type="EMBL" id="KAK0720596.1"/>
    </source>
</evidence>
<dbReference type="GO" id="GO:0051301">
    <property type="term" value="P:cell division"/>
    <property type="evidence" value="ECO:0007669"/>
    <property type="project" value="InterPro"/>
</dbReference>
<evidence type="ECO:0000256" key="1">
    <source>
        <dbReference type="SAM" id="Coils"/>
    </source>
</evidence>
<keyword evidence="1" id="KW-0175">Coiled coil</keyword>
<organism evidence="3 4">
    <name type="scientific">Lasiosphaeris hirsuta</name>
    <dbReference type="NCBI Taxonomy" id="260670"/>
    <lineage>
        <taxon>Eukaryota</taxon>
        <taxon>Fungi</taxon>
        <taxon>Dikarya</taxon>
        <taxon>Ascomycota</taxon>
        <taxon>Pezizomycotina</taxon>
        <taxon>Sordariomycetes</taxon>
        <taxon>Sordariomycetidae</taxon>
        <taxon>Sordariales</taxon>
        <taxon>Lasiosphaeriaceae</taxon>
        <taxon>Lasiosphaeris</taxon>
    </lineage>
</organism>
<dbReference type="PANTHER" id="PTHR14778:SF2">
    <property type="entry name" value="KINETOCHORE-ASSOCIATED PROTEIN DSN1 HOMOLOG"/>
    <property type="match status" value="1"/>
</dbReference>
<dbReference type="Proteomes" id="UP001172102">
    <property type="component" value="Unassembled WGS sequence"/>
</dbReference>
<evidence type="ECO:0000256" key="2">
    <source>
        <dbReference type="SAM" id="MobiDB-lite"/>
    </source>
</evidence>
<feature type="compositionally biased region" description="Basic and acidic residues" evidence="2">
    <location>
        <begin position="177"/>
        <end position="187"/>
    </location>
</feature>
<sequence>MTTLVRTRQPLEVLSMSNQAERRYSKRLAASSVYDEQDGDFLFTRGSKRVRTAAEPEPETEPVAPPPKKSAGRPSKSTTKRRVSPPPPPPPPAQPRAAAPAPRRTSRRTSSLNVAPPAQPPPARQQQQHEELAVPKTRGRRKARDSVDVPPQEEDHRPQKAAQKSTRTNGARALKSWQEKLNEEGHDTPNLVAGTPVEADRWTDAEGSSESRQIALPFSDTPIINRNKELRKKGGASGSRRSSLGMRGRRASSLIDNGHSALPHREVDPAEFYKHIEAEGLSEPRRMKQLLTWCGERALSEKPPHGSHGSSVVLGARAIQDQLLKDFGSRSEFSDWFSREDAPKPPVVLKPNPRNIEHDAKIVEYEARIKRLKEEKRAWQALVKPLPEVEPLYPDDDPRKAPLPDESLLDPEEAKILAALTNPEVAFGSFKRQTRSRLQNAQAALEHKVNYLADSVHKLDRRVETAGRQADAVLAVSAARLKEREEREKRAAGTKELPTMEVLRSLGRILPEGGG</sequence>
<evidence type="ECO:0000313" key="4">
    <source>
        <dbReference type="Proteomes" id="UP001172102"/>
    </source>
</evidence>
<dbReference type="AlphaFoldDB" id="A0AA40ARD8"/>
<dbReference type="PANTHER" id="PTHR14778">
    <property type="entry name" value="KINETOCHORE-ASSOCIATED PROTEIN DSN1 HOMOLOG"/>
    <property type="match status" value="1"/>
</dbReference>